<accession>A0A1D3CR55</accession>
<protein>
    <submittedName>
        <fullName evidence="2">Uncharacterized protein</fullName>
    </submittedName>
</protein>
<feature type="compositionally biased region" description="Basic and acidic residues" evidence="1">
    <location>
        <begin position="50"/>
        <end position="59"/>
    </location>
</feature>
<sequence>MSNAHVELPTESALSHLQVKLLSEKESGTEGKGSGSEAKTTTNAEEEDGKESTAESETDKSEEEVGNGGAHSHGGDRTSEEESQAEPAAAEKKSDKQFHSQSDKEDSEKVTKEGHGPHNASDEGNTSRVDAQELHPMPHAATEGSHTGSSDVAPGKGSSTEYAEVSRSGLSPNGSRAHGGTAHSTEREHPPYSQPDSASTGEGQAAEDHAGGAHGGVPERTGQAPFELSKKGTVEASVPVAAPPSDKFVLQLNFRPSMVIGRSDADRVEKHLVTEKDGTTWFQVVGPKELAVLKIKPLEGESLLNEVSVSKQAS</sequence>
<dbReference type="EMBL" id="JROU02002257">
    <property type="protein sequence ID" value="OEH73675.1"/>
    <property type="molecule type" value="Genomic_DNA"/>
</dbReference>
<dbReference type="InParanoid" id="A0A1D3CR55"/>
<feature type="compositionally biased region" description="Basic and acidic residues" evidence="1">
    <location>
        <begin position="89"/>
        <end position="116"/>
    </location>
</feature>
<comment type="caution">
    <text evidence="2">The sequence shown here is derived from an EMBL/GenBank/DDBJ whole genome shotgun (WGS) entry which is preliminary data.</text>
</comment>
<gene>
    <name evidence="2" type="ORF">cyc_07959</name>
</gene>
<organism evidence="2 3">
    <name type="scientific">Cyclospora cayetanensis</name>
    <dbReference type="NCBI Taxonomy" id="88456"/>
    <lineage>
        <taxon>Eukaryota</taxon>
        <taxon>Sar</taxon>
        <taxon>Alveolata</taxon>
        <taxon>Apicomplexa</taxon>
        <taxon>Conoidasida</taxon>
        <taxon>Coccidia</taxon>
        <taxon>Eucoccidiorida</taxon>
        <taxon>Eimeriorina</taxon>
        <taxon>Eimeriidae</taxon>
        <taxon>Cyclospora</taxon>
    </lineage>
</organism>
<dbReference type="Proteomes" id="UP000095192">
    <property type="component" value="Unassembled WGS sequence"/>
</dbReference>
<evidence type="ECO:0000313" key="3">
    <source>
        <dbReference type="Proteomes" id="UP000095192"/>
    </source>
</evidence>
<feature type="region of interest" description="Disordered" evidence="1">
    <location>
        <begin position="1"/>
        <end position="230"/>
    </location>
</feature>
<name>A0A1D3CR55_9EIME</name>
<dbReference type="AlphaFoldDB" id="A0A1D3CR55"/>
<reference evidence="2 3" key="1">
    <citation type="journal article" date="2016" name="BMC Genomics">
        <title>Comparative genomics reveals Cyclospora cayetanensis possesses coccidia-like metabolism and invasion components but unique surface antigens.</title>
        <authorList>
            <person name="Liu S."/>
            <person name="Wang L."/>
            <person name="Zheng H."/>
            <person name="Xu Z."/>
            <person name="Roellig D.M."/>
            <person name="Li N."/>
            <person name="Frace M.A."/>
            <person name="Tang K."/>
            <person name="Arrowood M.J."/>
            <person name="Moss D.M."/>
            <person name="Zhang L."/>
            <person name="Feng Y."/>
            <person name="Xiao L."/>
        </authorList>
    </citation>
    <scope>NUCLEOTIDE SEQUENCE [LARGE SCALE GENOMIC DNA]</scope>
    <source>
        <strain evidence="2 3">CHN_HEN01</strain>
    </source>
</reference>
<evidence type="ECO:0000256" key="1">
    <source>
        <dbReference type="SAM" id="MobiDB-lite"/>
    </source>
</evidence>
<keyword evidence="3" id="KW-1185">Reference proteome</keyword>
<evidence type="ECO:0000313" key="2">
    <source>
        <dbReference type="EMBL" id="OEH73675.1"/>
    </source>
</evidence>
<proteinExistence type="predicted"/>
<dbReference type="VEuPathDB" id="ToxoDB:cyc_07959"/>